<dbReference type="PANTHER" id="PTHR23301:SF0">
    <property type="entry name" value="CHITIN-BINDING TYPE-2 DOMAIN-CONTAINING PROTEIN-RELATED"/>
    <property type="match status" value="1"/>
</dbReference>
<reference evidence="8" key="1">
    <citation type="journal article" date="2005" name="Insect Mol. Biol.">
        <title>Midgut and salivary gland transcriptomes of the arbovirus vector Culicoides sonorensis (Diptera: Ceratopogonidae).</title>
        <authorList>
            <person name="Campbell C.L."/>
            <person name="Vandyke K.A."/>
            <person name="Letchworth G.J."/>
            <person name="Drolet B.S."/>
            <person name="Hanekamp T."/>
            <person name="Wilson W.C."/>
        </authorList>
    </citation>
    <scope>NUCLEOTIDE SEQUENCE</scope>
</reference>
<feature type="non-terminal residue" evidence="8">
    <location>
        <position position="252"/>
    </location>
</feature>
<keyword evidence="2 6" id="KW-0732">Signal</keyword>
<name>Q5QBI9_CULSO</name>
<dbReference type="InterPro" id="IPR036508">
    <property type="entry name" value="Chitin-bd_dom_sf"/>
</dbReference>
<dbReference type="GO" id="GO:0008061">
    <property type="term" value="F:chitin binding"/>
    <property type="evidence" value="ECO:0007669"/>
    <property type="project" value="UniProtKB-KW"/>
</dbReference>
<sequence length="252" mass="28235">MKILLIASLLIGSAFGFTCPPDVKEPVYFADPDNCRVFYVCLPGATVGGYCGGDLVFDEELNQCAPKDQVDCHGRPSIFFTRYNAAFTSDLVFDEVQDLIEMTSAEEGTETSHCPANSKPGQFQLVPHETDCDKFYMCMGPKETLKTCRPGQLFNKQKHRCDKAENVDCNAVTTVAPNQPEVKHCPENSKPGKFQLVPHETDCDKFYMCMGTKGNFEDLSSWATLQSQKHRCDKAENVDCGKLQQFHQYLKI</sequence>
<dbReference type="InterPro" id="IPR051940">
    <property type="entry name" value="Chitin_bind-dev_reg"/>
</dbReference>
<evidence type="ECO:0000256" key="4">
    <source>
        <dbReference type="ARBA" id="ARBA00023157"/>
    </source>
</evidence>
<dbReference type="EMBL" id="AY752822">
    <property type="protein sequence ID" value="AAV84235.1"/>
    <property type="molecule type" value="mRNA"/>
</dbReference>
<protein>
    <submittedName>
        <fullName evidence="8">Peritrophin</fullName>
    </submittedName>
</protein>
<evidence type="ECO:0000256" key="2">
    <source>
        <dbReference type="ARBA" id="ARBA00022729"/>
    </source>
</evidence>
<keyword evidence="5" id="KW-0325">Glycoprotein</keyword>
<feature type="domain" description="Chitin-binding type-2" evidence="7">
    <location>
        <begin position="16"/>
        <end position="74"/>
    </location>
</feature>
<dbReference type="AlphaFoldDB" id="Q5QBI9"/>
<evidence type="ECO:0000256" key="1">
    <source>
        <dbReference type="ARBA" id="ARBA00022669"/>
    </source>
</evidence>
<feature type="chain" id="PRO_5004260937" evidence="6">
    <location>
        <begin position="17"/>
        <end position="252"/>
    </location>
</feature>
<evidence type="ECO:0000313" key="8">
    <source>
        <dbReference type="EMBL" id="AAV84235.1"/>
    </source>
</evidence>
<dbReference type="SMART" id="SM00494">
    <property type="entry name" value="ChtBD2"/>
    <property type="match status" value="3"/>
</dbReference>
<feature type="domain" description="Chitin-binding type-2" evidence="7">
    <location>
        <begin position="182"/>
        <end position="242"/>
    </location>
</feature>
<accession>Q5QBI9</accession>
<evidence type="ECO:0000259" key="7">
    <source>
        <dbReference type="PROSITE" id="PS50940"/>
    </source>
</evidence>
<dbReference type="Gene3D" id="2.170.140.10">
    <property type="entry name" value="Chitin binding domain"/>
    <property type="match status" value="2"/>
</dbReference>
<evidence type="ECO:0000256" key="3">
    <source>
        <dbReference type="ARBA" id="ARBA00022737"/>
    </source>
</evidence>
<evidence type="ECO:0000256" key="5">
    <source>
        <dbReference type="ARBA" id="ARBA00023180"/>
    </source>
</evidence>
<feature type="domain" description="Chitin-binding type-2" evidence="7">
    <location>
        <begin position="111"/>
        <end position="171"/>
    </location>
</feature>
<organism evidence="8">
    <name type="scientific">Culicoides sonorensis</name>
    <name type="common">Biting midge</name>
    <dbReference type="NCBI Taxonomy" id="179676"/>
    <lineage>
        <taxon>Eukaryota</taxon>
        <taxon>Metazoa</taxon>
        <taxon>Ecdysozoa</taxon>
        <taxon>Arthropoda</taxon>
        <taxon>Hexapoda</taxon>
        <taxon>Insecta</taxon>
        <taxon>Pterygota</taxon>
        <taxon>Neoptera</taxon>
        <taxon>Endopterygota</taxon>
        <taxon>Diptera</taxon>
        <taxon>Nematocera</taxon>
        <taxon>Chironomoidea</taxon>
        <taxon>Ceratopogonidae</taxon>
        <taxon>Ceratopogoninae</taxon>
        <taxon>Culicoides</taxon>
        <taxon>Monoculicoides</taxon>
    </lineage>
</organism>
<keyword evidence="1" id="KW-0147">Chitin-binding</keyword>
<feature type="signal peptide" evidence="6">
    <location>
        <begin position="1"/>
        <end position="16"/>
    </location>
</feature>
<dbReference type="SUPFAM" id="SSF57625">
    <property type="entry name" value="Invertebrate chitin-binding proteins"/>
    <property type="match status" value="3"/>
</dbReference>
<dbReference type="CAZy" id="CBM14">
    <property type="family name" value="Carbohydrate-Binding Module Family 14"/>
</dbReference>
<dbReference type="InterPro" id="IPR002557">
    <property type="entry name" value="Chitin-bd_dom"/>
</dbReference>
<dbReference type="Pfam" id="PF01607">
    <property type="entry name" value="CBM_14"/>
    <property type="match status" value="2"/>
</dbReference>
<dbReference type="PROSITE" id="PS50940">
    <property type="entry name" value="CHIT_BIND_II"/>
    <property type="match status" value="3"/>
</dbReference>
<dbReference type="PANTHER" id="PTHR23301">
    <property type="entry name" value="CHITIN BINDING PERITROPHIN-A"/>
    <property type="match status" value="1"/>
</dbReference>
<keyword evidence="4" id="KW-1015">Disulfide bond</keyword>
<dbReference type="VEuPathDB" id="VectorBase:CSON011031"/>
<keyword evidence="3" id="KW-0677">Repeat</keyword>
<dbReference type="GO" id="GO:0005576">
    <property type="term" value="C:extracellular region"/>
    <property type="evidence" value="ECO:0007669"/>
    <property type="project" value="InterPro"/>
</dbReference>
<proteinExistence type="evidence at transcript level"/>
<evidence type="ECO:0000256" key="6">
    <source>
        <dbReference type="SAM" id="SignalP"/>
    </source>
</evidence>